<evidence type="ECO:0000256" key="2">
    <source>
        <dbReference type="ARBA" id="ARBA00006602"/>
    </source>
</evidence>
<accession>A0ABV3Q2G8</accession>
<comment type="caution">
    <text evidence="9">The sequence shown here is derived from an EMBL/GenBank/DDBJ whole genome shotgun (WGS) entry which is preliminary data.</text>
</comment>
<evidence type="ECO:0000256" key="7">
    <source>
        <dbReference type="NCBIfam" id="TIGR03825"/>
    </source>
</evidence>
<comment type="similarity">
    <text evidence="2">Belongs to the FliH family.</text>
</comment>
<dbReference type="InterPro" id="IPR022524">
    <property type="entry name" value="FliH_Bacilli"/>
</dbReference>
<evidence type="ECO:0000256" key="6">
    <source>
        <dbReference type="ARBA" id="ARBA00023225"/>
    </source>
</evidence>
<feature type="domain" description="Flagellar assembly protein FliH/Type III secretion system HrpE" evidence="8">
    <location>
        <begin position="115"/>
        <end position="240"/>
    </location>
</feature>
<keyword evidence="10" id="KW-1185">Reference proteome</keyword>
<dbReference type="InterPro" id="IPR018035">
    <property type="entry name" value="Flagellar_FliH/T3SS_HrpE"/>
</dbReference>
<dbReference type="InterPro" id="IPR051472">
    <property type="entry name" value="T3SS_Stator/FliH"/>
</dbReference>
<reference evidence="9 10" key="1">
    <citation type="journal article" date="1979" name="Int. J. Syst. Evol. Microbiol.">
        <title>Bacillus globisporus subsp. marinus subsp. nov.</title>
        <authorList>
            <person name="Liu H."/>
        </authorList>
    </citation>
    <scope>NUCLEOTIDE SEQUENCE [LARGE SCALE GENOMIC DNA]</scope>
    <source>
        <strain evidence="9 10">DSM 1297</strain>
    </source>
</reference>
<evidence type="ECO:0000256" key="3">
    <source>
        <dbReference type="ARBA" id="ARBA00022448"/>
    </source>
</evidence>
<dbReference type="EMBL" id="JBFMIA010000003">
    <property type="protein sequence ID" value="MEW9501306.1"/>
    <property type="molecule type" value="Genomic_DNA"/>
</dbReference>
<sequence length="254" mass="29197">MIKSNYVGSAVKEAKAIPFRPVHIDDLHSDDTLAWTVDQAKRESDKLVMDAQQRSANMLEIAQQQADSLFREIENKRTAWGEEKVSLQKQAYEEAFGQGYEEGREKGFADLFHSIEEAKQIVAASKEALQDHIEHNEHVILELAMKSAERILALKLEEQPEKFLSIVKKGIKEAREMREVKVYVALQQFHHVQQERAELRAMFPVDVQLYIYPEEELEPFQCFIESNQGRIDVSIDTQLGEMKKKLSLLLGELG</sequence>
<gene>
    <name evidence="9" type="primary">fliH</name>
    <name evidence="9" type="ORF">AB1471_05770</name>
</gene>
<keyword evidence="9" id="KW-0282">Flagellum</keyword>
<evidence type="ECO:0000256" key="5">
    <source>
        <dbReference type="ARBA" id="ARBA00022927"/>
    </source>
</evidence>
<evidence type="ECO:0000313" key="9">
    <source>
        <dbReference type="EMBL" id="MEW9501306.1"/>
    </source>
</evidence>
<keyword evidence="6" id="KW-1006">Bacterial flagellum protein export</keyword>
<keyword evidence="9" id="KW-0966">Cell projection</keyword>
<proteinExistence type="inferred from homology"/>
<organism evidence="9 10">
    <name type="scientific">Jeotgalibacillus marinus</name>
    <dbReference type="NCBI Taxonomy" id="86667"/>
    <lineage>
        <taxon>Bacteria</taxon>
        <taxon>Bacillati</taxon>
        <taxon>Bacillota</taxon>
        <taxon>Bacilli</taxon>
        <taxon>Bacillales</taxon>
        <taxon>Caryophanaceae</taxon>
        <taxon>Jeotgalibacillus</taxon>
    </lineage>
</organism>
<comment type="function">
    <text evidence="1">Needed for flagellar regrowth and assembly.</text>
</comment>
<name>A0ABV3Q2G8_9BACL</name>
<dbReference type="Pfam" id="PF02108">
    <property type="entry name" value="FliH"/>
    <property type="match status" value="1"/>
</dbReference>
<dbReference type="Proteomes" id="UP001556040">
    <property type="component" value="Unassembled WGS sequence"/>
</dbReference>
<evidence type="ECO:0000256" key="1">
    <source>
        <dbReference type="ARBA" id="ARBA00003041"/>
    </source>
</evidence>
<keyword evidence="5" id="KW-0653">Protein transport</keyword>
<evidence type="ECO:0000259" key="8">
    <source>
        <dbReference type="Pfam" id="PF02108"/>
    </source>
</evidence>
<dbReference type="PANTHER" id="PTHR34982">
    <property type="entry name" value="YOP PROTEINS TRANSLOCATION PROTEIN L"/>
    <property type="match status" value="1"/>
</dbReference>
<evidence type="ECO:0000256" key="4">
    <source>
        <dbReference type="ARBA" id="ARBA00022795"/>
    </source>
</evidence>
<dbReference type="RefSeq" id="WP_367778987.1">
    <property type="nucleotide sequence ID" value="NZ_JBFMIA010000003.1"/>
</dbReference>
<keyword evidence="3" id="KW-0813">Transport</keyword>
<dbReference type="NCBIfam" id="TIGR03825">
    <property type="entry name" value="FliH_bacil"/>
    <property type="match status" value="1"/>
</dbReference>
<evidence type="ECO:0000313" key="10">
    <source>
        <dbReference type="Proteomes" id="UP001556040"/>
    </source>
</evidence>
<keyword evidence="9" id="KW-0969">Cilium</keyword>
<keyword evidence="4" id="KW-1005">Bacterial flagellum biogenesis</keyword>
<dbReference type="PANTHER" id="PTHR34982:SF1">
    <property type="entry name" value="FLAGELLAR ASSEMBLY PROTEIN FLIH"/>
    <property type="match status" value="1"/>
</dbReference>
<protein>
    <recommendedName>
        <fullName evidence="7">Flagellar assembly protein FliH</fullName>
    </recommendedName>
</protein>